<evidence type="ECO:0000256" key="1">
    <source>
        <dbReference type="ARBA" id="ARBA00008239"/>
    </source>
</evidence>
<organism evidence="6">
    <name type="scientific">hydrocarbon metagenome</name>
    <dbReference type="NCBI Taxonomy" id="938273"/>
    <lineage>
        <taxon>unclassified sequences</taxon>
        <taxon>metagenomes</taxon>
        <taxon>ecological metagenomes</taxon>
    </lineage>
</organism>
<dbReference type="InterPro" id="IPR001404">
    <property type="entry name" value="Hsp90_fam"/>
</dbReference>
<dbReference type="SUPFAM" id="SSF109604">
    <property type="entry name" value="HD-domain/PDEase-like"/>
    <property type="match status" value="1"/>
</dbReference>
<evidence type="ECO:0000256" key="3">
    <source>
        <dbReference type="ARBA" id="ARBA00022840"/>
    </source>
</evidence>
<dbReference type="GO" id="GO:0016887">
    <property type="term" value="F:ATP hydrolysis activity"/>
    <property type="evidence" value="ECO:0007669"/>
    <property type="project" value="InterPro"/>
</dbReference>
<dbReference type="GO" id="GO:0140662">
    <property type="term" value="F:ATP-dependent protein folding chaperone"/>
    <property type="evidence" value="ECO:0007669"/>
    <property type="project" value="InterPro"/>
</dbReference>
<comment type="similarity">
    <text evidence="1">Belongs to the heat shock protein 90 family.</text>
</comment>
<keyword evidence="4" id="KW-0143">Chaperone</keyword>
<evidence type="ECO:0000259" key="5">
    <source>
        <dbReference type="Pfam" id="PF24391"/>
    </source>
</evidence>
<dbReference type="SUPFAM" id="SSF55874">
    <property type="entry name" value="ATPase domain of HSP90 chaperone/DNA topoisomerase II/histidine kinase"/>
    <property type="match status" value="1"/>
</dbReference>
<gene>
    <name evidence="6" type="ORF">ASZ90_002402</name>
</gene>
<keyword evidence="3" id="KW-0067">ATP-binding</keyword>
<proteinExistence type="inferred from homology"/>
<dbReference type="Gene3D" id="1.10.3210.10">
    <property type="entry name" value="Hypothetical protein af1432"/>
    <property type="match status" value="1"/>
</dbReference>
<dbReference type="EMBL" id="LNQE01000293">
    <property type="protein sequence ID" value="KUG27735.1"/>
    <property type="molecule type" value="Genomic_DNA"/>
</dbReference>
<dbReference type="Pfam" id="PF13589">
    <property type="entry name" value="HATPase_c_3"/>
    <property type="match status" value="1"/>
</dbReference>
<protein>
    <submittedName>
        <fullName evidence="6">Chaperone protein htpg</fullName>
    </submittedName>
</protein>
<accession>A0A0W8G3J4</accession>
<comment type="caution">
    <text evidence="6">The sequence shown here is derived from an EMBL/GenBank/DDBJ whole genome shotgun (WGS) entry which is preliminary data.</text>
</comment>
<dbReference type="PANTHER" id="PTHR11528">
    <property type="entry name" value="HEAT SHOCK PROTEIN 90 FAMILY MEMBER"/>
    <property type="match status" value="1"/>
</dbReference>
<name>A0A0W8G3J4_9ZZZZ</name>
<dbReference type="Gene3D" id="3.30.565.10">
    <property type="entry name" value="Histidine kinase-like ATPase, C-terminal domain"/>
    <property type="match status" value="1"/>
</dbReference>
<dbReference type="InterPro" id="IPR056471">
    <property type="entry name" value="HD-CE"/>
</dbReference>
<feature type="domain" description="HD-CE" evidence="5">
    <location>
        <begin position="40"/>
        <end position="241"/>
    </location>
</feature>
<evidence type="ECO:0000256" key="4">
    <source>
        <dbReference type="ARBA" id="ARBA00023186"/>
    </source>
</evidence>
<keyword evidence="2" id="KW-0547">Nucleotide-binding</keyword>
<evidence type="ECO:0000313" key="6">
    <source>
        <dbReference type="EMBL" id="KUG27735.1"/>
    </source>
</evidence>
<dbReference type="AlphaFoldDB" id="A0A0W8G3J4"/>
<sequence>MSYEISLQHILKKLDHDLFMRLNDIKSKAKALMSYTIGKFPYYTAHDFSHCQAVEENLNWLILDDVKDKMNPYEIFFLIIASWFHDWGMIGEESEDSDEVRMTHHIRTQEYFERRYNDLGLNEHEARIIGKICKGHRKSDLHSKEFDETLFSQNNRIRVNFLAAVLRIADECDVTHNRTPEIVYNSINPKNKSEKEFKKHLSITGVGQFDEKHKIIISAIAKDPMGAKAVREVKQKIQEELDSVKSILSRNGLSLDIVDLRLETRGFIDKPIQFEVNKGKIIDILIGTHLYDSPDAAIREMVQNSIDACRYKLASHPNFPCEILLSKTHDDRLTITDNGIGMNFDEAKEFLSCIGSSLFCEYINSKNTEQPFMPISKFGIGVLSFFLISSEFSIETLKENCEPCRFTISSVEQSWKYEKGSRSQTGTTITLLLNDTGKSINIQNALDKHIAFSNVPIMYSEDGSEKYHVQSNFDCAYISNKFAEPNFNDEFGVDIQLLFSESSDDFDFYVMKNNTFTNEQLYLFSNGIFITFFSLPFFSFHNLIYVNIKSDMVDIQISRNDVVKNKKYNIFIYTLIERIVNTAKNINGDDTITAIIELKKLFRSDVCDFCYTKHADRFKKFMEESPSLHSFYSNALFPVVKDRDVTYACLNNIDLIGSVDIYKCGTWMTSAELQFVCDHFNSPFVIVDPYSVENIRYNKGPADVLHGILSEKCTVNKCIDLHELILSNCQSCHIIIPDLIPSNVHISKFSIKDAPLIFIENKASIEYKDRNFHFYYLDKIFLTVDAINSPVIKKLQSVLMRDSPIHVNDVKIKSRFDVMVNCDDEFVSSILKAIEHDQIDENTNALIYKYFSLISLLPLSVKEMHENIFYFHVVDDLELSISTKLNIKQQSSFVERLYKMSNLYMEYLENNNRYY</sequence>
<dbReference type="GO" id="GO:0005524">
    <property type="term" value="F:ATP binding"/>
    <property type="evidence" value="ECO:0007669"/>
    <property type="project" value="UniProtKB-KW"/>
</dbReference>
<dbReference type="Pfam" id="PF24391">
    <property type="entry name" value="HD-CE"/>
    <property type="match status" value="1"/>
</dbReference>
<dbReference type="GO" id="GO:0051082">
    <property type="term" value="F:unfolded protein binding"/>
    <property type="evidence" value="ECO:0007669"/>
    <property type="project" value="InterPro"/>
</dbReference>
<evidence type="ECO:0000256" key="2">
    <source>
        <dbReference type="ARBA" id="ARBA00022741"/>
    </source>
</evidence>
<reference evidence="6" key="1">
    <citation type="journal article" date="2015" name="Proc. Natl. Acad. Sci. U.S.A.">
        <title>Networks of energetic and metabolic interactions define dynamics in microbial communities.</title>
        <authorList>
            <person name="Embree M."/>
            <person name="Liu J.K."/>
            <person name="Al-Bassam M.M."/>
            <person name="Zengler K."/>
        </authorList>
    </citation>
    <scope>NUCLEOTIDE SEQUENCE</scope>
</reference>
<dbReference type="InterPro" id="IPR036890">
    <property type="entry name" value="HATPase_C_sf"/>
</dbReference>